<evidence type="ECO:0000259" key="2">
    <source>
        <dbReference type="Pfam" id="PF00582"/>
    </source>
</evidence>
<dbReference type="Gene3D" id="3.40.50.12370">
    <property type="match status" value="1"/>
</dbReference>
<dbReference type="PRINTS" id="PR01438">
    <property type="entry name" value="UNVRSLSTRESS"/>
</dbReference>
<keyword evidence="4" id="KW-1185">Reference proteome</keyword>
<accession>A0A5J5KVH8</accession>
<sequence length="122" mass="12803">MSVIVAYGATEESDAALNHGVAEAARRQVPLHVVATSADAETAAQQRLHGMGESIQQWAMHEVPAQQSPAHAVLDVAAAEDAQVIVVGTRHRSAVGKLLMGSLAQEILLSAEAPVLLVKPQR</sequence>
<organism evidence="3 4">
    <name type="scientific">Kocuria coralli</name>
    <dbReference type="NCBI Taxonomy" id="1461025"/>
    <lineage>
        <taxon>Bacteria</taxon>
        <taxon>Bacillati</taxon>
        <taxon>Actinomycetota</taxon>
        <taxon>Actinomycetes</taxon>
        <taxon>Micrococcales</taxon>
        <taxon>Micrococcaceae</taxon>
        <taxon>Kocuria</taxon>
    </lineage>
</organism>
<dbReference type="AlphaFoldDB" id="A0A5J5KVH8"/>
<reference evidence="3 4" key="1">
    <citation type="submission" date="2019-05" db="EMBL/GenBank/DDBJ databases">
        <title>Kocuria coralli sp. nov., a novel actinobacterium isolated from coral reef seawater.</title>
        <authorList>
            <person name="Li J."/>
        </authorList>
    </citation>
    <scope>NUCLEOTIDE SEQUENCE [LARGE SCALE GENOMIC DNA]</scope>
    <source>
        <strain evidence="3 4">SCSIO 13007</strain>
    </source>
</reference>
<comment type="caution">
    <text evidence="3">The sequence shown here is derived from an EMBL/GenBank/DDBJ whole genome shotgun (WGS) entry which is preliminary data.</text>
</comment>
<dbReference type="InterPro" id="IPR006016">
    <property type="entry name" value="UspA"/>
</dbReference>
<dbReference type="SUPFAM" id="SSF52402">
    <property type="entry name" value="Adenine nucleotide alpha hydrolases-like"/>
    <property type="match status" value="1"/>
</dbReference>
<dbReference type="EMBL" id="SZWF01000038">
    <property type="protein sequence ID" value="KAA9392941.1"/>
    <property type="molecule type" value="Genomic_DNA"/>
</dbReference>
<feature type="domain" description="UspA" evidence="2">
    <location>
        <begin position="3"/>
        <end position="119"/>
    </location>
</feature>
<gene>
    <name evidence="3" type="ORF">FCK90_14765</name>
</gene>
<evidence type="ECO:0000256" key="1">
    <source>
        <dbReference type="ARBA" id="ARBA00008791"/>
    </source>
</evidence>
<dbReference type="InterPro" id="IPR006015">
    <property type="entry name" value="Universal_stress_UspA"/>
</dbReference>
<proteinExistence type="inferred from homology"/>
<dbReference type="Proteomes" id="UP000325957">
    <property type="component" value="Unassembled WGS sequence"/>
</dbReference>
<dbReference type="PANTHER" id="PTHR46268">
    <property type="entry name" value="STRESS RESPONSE PROTEIN NHAX"/>
    <property type="match status" value="1"/>
</dbReference>
<protein>
    <submittedName>
        <fullName evidence="3">Universal stress protein</fullName>
    </submittedName>
</protein>
<dbReference type="Pfam" id="PF00582">
    <property type="entry name" value="Usp"/>
    <property type="match status" value="1"/>
</dbReference>
<dbReference type="PANTHER" id="PTHR46268:SF6">
    <property type="entry name" value="UNIVERSAL STRESS PROTEIN UP12"/>
    <property type="match status" value="1"/>
</dbReference>
<evidence type="ECO:0000313" key="4">
    <source>
        <dbReference type="Proteomes" id="UP000325957"/>
    </source>
</evidence>
<comment type="similarity">
    <text evidence="1">Belongs to the universal stress protein A family.</text>
</comment>
<dbReference type="CDD" id="cd00293">
    <property type="entry name" value="USP-like"/>
    <property type="match status" value="1"/>
</dbReference>
<evidence type="ECO:0000313" key="3">
    <source>
        <dbReference type="EMBL" id="KAA9392941.1"/>
    </source>
</evidence>
<dbReference type="RefSeq" id="WP_158035067.1">
    <property type="nucleotide sequence ID" value="NZ_ML708637.1"/>
</dbReference>
<dbReference type="OrthoDB" id="5419113at2"/>
<name>A0A5J5KVH8_9MICC</name>